<feature type="region of interest" description="Disordered" evidence="13">
    <location>
        <begin position="1"/>
        <end position="33"/>
    </location>
</feature>
<feature type="domain" description="EGF-like" evidence="16">
    <location>
        <begin position="392"/>
        <end position="432"/>
    </location>
</feature>
<protein>
    <recommendedName>
        <fullName evidence="22">Deleted in malignant brain tumors 1 protein</fullName>
    </recommendedName>
</protein>
<dbReference type="InterPro" id="IPR018097">
    <property type="entry name" value="EGF_Ca-bd_CS"/>
</dbReference>
<dbReference type="Pfam" id="PF00100">
    <property type="entry name" value="Zona_pellucida"/>
    <property type="match status" value="1"/>
</dbReference>
<feature type="domain" description="SRCR" evidence="18">
    <location>
        <begin position="237"/>
        <end position="349"/>
    </location>
</feature>
<evidence type="ECO:0000259" key="18">
    <source>
        <dbReference type="PROSITE" id="PS50287"/>
    </source>
</evidence>
<evidence type="ECO:0000256" key="6">
    <source>
        <dbReference type="ARBA" id="ARBA00022837"/>
    </source>
</evidence>
<dbReference type="InterPro" id="IPR001507">
    <property type="entry name" value="ZP_dom"/>
</dbReference>
<keyword evidence="7 14" id="KW-1133">Transmembrane helix</keyword>
<dbReference type="PROSITE" id="PS50026">
    <property type="entry name" value="EGF_3"/>
    <property type="match status" value="8"/>
</dbReference>
<dbReference type="InterPro" id="IPR042235">
    <property type="entry name" value="ZP-C_dom"/>
</dbReference>
<dbReference type="SMART" id="SM00181">
    <property type="entry name" value="EGF"/>
    <property type="match status" value="8"/>
</dbReference>
<dbReference type="PANTHER" id="PTHR24042">
    <property type="entry name" value="NEL HOMOLOG"/>
    <property type="match status" value="1"/>
</dbReference>
<feature type="domain" description="EGF-like" evidence="16">
    <location>
        <begin position="351"/>
        <end position="391"/>
    </location>
</feature>
<dbReference type="CDD" id="cd00037">
    <property type="entry name" value="CLECT"/>
    <property type="match status" value="1"/>
</dbReference>
<dbReference type="Pfam" id="PF00059">
    <property type="entry name" value="Lectin_C"/>
    <property type="match status" value="1"/>
</dbReference>
<dbReference type="FunFam" id="3.10.250.10:FF:000001">
    <property type="entry name" value="Lysyl oxidase 4 isoform X1"/>
    <property type="match status" value="1"/>
</dbReference>
<dbReference type="Gene3D" id="3.10.100.10">
    <property type="entry name" value="Mannose-Binding Protein A, subunit A"/>
    <property type="match status" value="1"/>
</dbReference>
<dbReference type="SUPFAM" id="SSF57184">
    <property type="entry name" value="Growth factor receptor domain"/>
    <property type="match status" value="2"/>
</dbReference>
<evidence type="ECO:0000256" key="3">
    <source>
        <dbReference type="ARBA" id="ARBA00022692"/>
    </source>
</evidence>
<dbReference type="PROSITE" id="PS50041">
    <property type="entry name" value="C_TYPE_LECTIN_2"/>
    <property type="match status" value="1"/>
</dbReference>
<evidence type="ECO:0000256" key="2">
    <source>
        <dbReference type="ARBA" id="ARBA00022536"/>
    </source>
</evidence>
<evidence type="ECO:0000256" key="14">
    <source>
        <dbReference type="SAM" id="Phobius"/>
    </source>
</evidence>
<dbReference type="FunFam" id="2.10.25.10:FF:000038">
    <property type="entry name" value="Fibrillin 2"/>
    <property type="match status" value="7"/>
</dbReference>
<dbReference type="InterPro" id="IPR000742">
    <property type="entry name" value="EGF"/>
</dbReference>
<evidence type="ECO:0008006" key="22">
    <source>
        <dbReference type="Google" id="ProtNLM"/>
    </source>
</evidence>
<dbReference type="CDD" id="cd00063">
    <property type="entry name" value="FN3"/>
    <property type="match status" value="1"/>
</dbReference>
<evidence type="ECO:0000259" key="20">
    <source>
        <dbReference type="PROSITE" id="PS51034"/>
    </source>
</evidence>
<dbReference type="SUPFAM" id="SSF56436">
    <property type="entry name" value="C-type lectin-like"/>
    <property type="match status" value="1"/>
</dbReference>
<dbReference type="InterPro" id="IPR000421">
    <property type="entry name" value="FA58C"/>
</dbReference>
<reference evidence="21" key="1">
    <citation type="journal article" date="2008" name="Nature">
        <title>The amphioxus genome and the evolution of the chordate karyotype.</title>
        <authorList>
            <consortium name="US DOE Joint Genome Institute (JGI-PGF)"/>
            <person name="Putnam N.H."/>
            <person name="Butts T."/>
            <person name="Ferrier D.E.K."/>
            <person name="Furlong R.F."/>
            <person name="Hellsten U."/>
            <person name="Kawashima T."/>
            <person name="Robinson-Rechavi M."/>
            <person name="Shoguchi E."/>
            <person name="Terry A."/>
            <person name="Yu J.-K."/>
            <person name="Benito-Gutierrez E.L."/>
            <person name="Dubchak I."/>
            <person name="Garcia-Fernandez J."/>
            <person name="Gibson-Brown J.J."/>
            <person name="Grigoriev I.V."/>
            <person name="Horton A.C."/>
            <person name="de Jong P.J."/>
            <person name="Jurka J."/>
            <person name="Kapitonov V.V."/>
            <person name="Kohara Y."/>
            <person name="Kuroki Y."/>
            <person name="Lindquist E."/>
            <person name="Lucas S."/>
            <person name="Osoegawa K."/>
            <person name="Pennacchio L.A."/>
            <person name="Salamov A.A."/>
            <person name="Satou Y."/>
            <person name="Sauka-Spengler T."/>
            <person name="Schmutz J."/>
            <person name="Shin-I T."/>
            <person name="Toyoda A."/>
            <person name="Bronner-Fraser M."/>
            <person name="Fujiyama A."/>
            <person name="Holland L.Z."/>
            <person name="Holland P.W.H."/>
            <person name="Satoh N."/>
            <person name="Rokhsar D.S."/>
        </authorList>
    </citation>
    <scope>NUCLEOTIDE SEQUENCE [LARGE SCALE GENOMIC DNA]</scope>
    <source>
        <strain evidence="21">S238N-H82</strain>
        <tissue evidence="21">Testes</tissue>
    </source>
</reference>
<dbReference type="GO" id="GO:0005509">
    <property type="term" value="F:calcium ion binding"/>
    <property type="evidence" value="ECO:0007669"/>
    <property type="project" value="InterPro"/>
</dbReference>
<dbReference type="PROSITE" id="PS50853">
    <property type="entry name" value="FN3"/>
    <property type="match status" value="1"/>
</dbReference>
<feature type="compositionally biased region" description="Basic and acidic residues" evidence="13">
    <location>
        <begin position="11"/>
        <end position="25"/>
    </location>
</feature>
<evidence type="ECO:0000256" key="11">
    <source>
        <dbReference type="PROSITE-ProRule" id="PRU00076"/>
    </source>
</evidence>
<evidence type="ECO:0000256" key="5">
    <source>
        <dbReference type="ARBA" id="ARBA00022737"/>
    </source>
</evidence>
<dbReference type="Gene3D" id="2.60.40.10">
    <property type="entry name" value="Immunoglobulins"/>
    <property type="match status" value="1"/>
</dbReference>
<dbReference type="PROSITE" id="PS00010">
    <property type="entry name" value="ASX_HYDROXYL"/>
    <property type="match status" value="8"/>
</dbReference>
<evidence type="ECO:0000259" key="19">
    <source>
        <dbReference type="PROSITE" id="PS50853"/>
    </source>
</evidence>
<dbReference type="InterPro" id="IPR049883">
    <property type="entry name" value="NOTCH1_EGF-like"/>
</dbReference>
<dbReference type="PROSITE" id="PS51034">
    <property type="entry name" value="ZP_2"/>
    <property type="match status" value="1"/>
</dbReference>
<dbReference type="PRINTS" id="PR00258">
    <property type="entry name" value="SPERACTRCPTR"/>
</dbReference>
<keyword evidence="3 14" id="KW-0812">Transmembrane</keyword>
<dbReference type="GO" id="GO:0048731">
    <property type="term" value="P:system development"/>
    <property type="evidence" value="ECO:0007669"/>
    <property type="project" value="UniProtKB-ARBA"/>
</dbReference>
<dbReference type="SUPFAM" id="SSF57196">
    <property type="entry name" value="EGF/Laminin"/>
    <property type="match status" value="3"/>
</dbReference>
<feature type="domain" description="Fibronectin type-III" evidence="19">
    <location>
        <begin position="831"/>
        <end position="922"/>
    </location>
</feature>
<dbReference type="SUPFAM" id="SSF49785">
    <property type="entry name" value="Galactose-binding domain-like"/>
    <property type="match status" value="1"/>
</dbReference>
<dbReference type="InterPro" id="IPR008979">
    <property type="entry name" value="Galactose-bd-like_sf"/>
</dbReference>
<accession>C3XXU9</accession>
<feature type="disulfide bond" evidence="12">
    <location>
        <begin position="318"/>
        <end position="328"/>
    </location>
</feature>
<dbReference type="InterPro" id="IPR003961">
    <property type="entry name" value="FN3_dom"/>
</dbReference>
<dbReference type="InterPro" id="IPR001190">
    <property type="entry name" value="SRCR"/>
</dbReference>
<evidence type="ECO:0000256" key="12">
    <source>
        <dbReference type="PROSITE-ProRule" id="PRU00196"/>
    </source>
</evidence>
<feature type="region of interest" description="Disordered" evidence="13">
    <location>
        <begin position="1213"/>
        <end position="1233"/>
    </location>
</feature>
<dbReference type="SMART" id="SM00060">
    <property type="entry name" value="FN3"/>
    <property type="match status" value="1"/>
</dbReference>
<feature type="domain" description="EGF-like" evidence="16">
    <location>
        <begin position="254"/>
        <end position="294"/>
    </location>
</feature>
<dbReference type="SMART" id="SM00034">
    <property type="entry name" value="CLECT"/>
    <property type="match status" value="1"/>
</dbReference>
<evidence type="ECO:0000256" key="9">
    <source>
        <dbReference type="ARBA" id="ARBA00023157"/>
    </source>
</evidence>
<dbReference type="PROSITE" id="PS50287">
    <property type="entry name" value="SRCR_2"/>
    <property type="match status" value="2"/>
</dbReference>
<evidence type="ECO:0000313" key="21">
    <source>
        <dbReference type="EMBL" id="EEN67559.1"/>
    </source>
</evidence>
<dbReference type="FunFam" id="2.10.25.10:FF:000202">
    <property type="entry name" value="Multiple epidermal growth factor-like domains 8"/>
    <property type="match status" value="1"/>
</dbReference>
<dbReference type="CDD" id="cd00054">
    <property type="entry name" value="EGF_CA"/>
    <property type="match status" value="8"/>
</dbReference>
<dbReference type="SUPFAM" id="SSF49265">
    <property type="entry name" value="Fibronectin type III"/>
    <property type="match status" value="1"/>
</dbReference>
<dbReference type="Pfam" id="PF00754">
    <property type="entry name" value="F5_F8_type_C"/>
    <property type="match status" value="1"/>
</dbReference>
<comment type="caution">
    <text evidence="12">Lacks conserved residue(s) required for the propagation of feature annotation.</text>
</comment>
<feature type="domain" description="EGF-like" evidence="16">
    <location>
        <begin position="667"/>
        <end position="707"/>
    </location>
</feature>
<keyword evidence="9 12" id="KW-1015">Disulfide bond</keyword>
<dbReference type="Pfam" id="PF07645">
    <property type="entry name" value="EGF_CA"/>
    <property type="match status" value="7"/>
</dbReference>
<dbReference type="PROSITE" id="PS01187">
    <property type="entry name" value="EGF_CA"/>
    <property type="match status" value="3"/>
</dbReference>
<dbReference type="InterPro" id="IPR013783">
    <property type="entry name" value="Ig-like_fold"/>
</dbReference>
<evidence type="ECO:0000259" key="17">
    <source>
        <dbReference type="PROSITE" id="PS50041"/>
    </source>
</evidence>
<dbReference type="SMART" id="SM00202">
    <property type="entry name" value="SR"/>
    <property type="match status" value="2"/>
</dbReference>
<dbReference type="PROSITE" id="PS50022">
    <property type="entry name" value="FA58C_3"/>
    <property type="match status" value="1"/>
</dbReference>
<dbReference type="InterPro" id="IPR000152">
    <property type="entry name" value="EGF-type_Asp/Asn_hydroxyl_site"/>
</dbReference>
<keyword evidence="2 11" id="KW-0245">EGF-like domain</keyword>
<dbReference type="SUPFAM" id="SSF56487">
    <property type="entry name" value="SRCR-like"/>
    <property type="match status" value="2"/>
</dbReference>
<keyword evidence="6" id="KW-0106">Calcium</keyword>
<dbReference type="SMART" id="SM00179">
    <property type="entry name" value="EGF_CA"/>
    <property type="match status" value="8"/>
</dbReference>
<name>C3XXU9_BRAFL</name>
<dbReference type="Pfam" id="PF00530">
    <property type="entry name" value="SRCR"/>
    <property type="match status" value="2"/>
</dbReference>
<dbReference type="EMBL" id="GG666471">
    <property type="protein sequence ID" value="EEN67559.1"/>
    <property type="molecule type" value="Genomic_DNA"/>
</dbReference>
<evidence type="ECO:0000259" key="16">
    <source>
        <dbReference type="PROSITE" id="PS50026"/>
    </source>
</evidence>
<evidence type="ECO:0000256" key="10">
    <source>
        <dbReference type="ARBA" id="ARBA00023180"/>
    </source>
</evidence>
<feature type="domain" description="C-type lectin" evidence="17">
    <location>
        <begin position="442"/>
        <end position="559"/>
    </location>
</feature>
<keyword evidence="5" id="KW-0677">Repeat</keyword>
<dbReference type="InterPro" id="IPR051586">
    <property type="entry name" value="PKC-binding_NELL"/>
</dbReference>
<keyword evidence="8 14" id="KW-0472">Membrane</keyword>
<dbReference type="GO" id="GO:0048513">
    <property type="term" value="P:animal organ development"/>
    <property type="evidence" value="ECO:0007669"/>
    <property type="project" value="UniProtKB-ARBA"/>
</dbReference>
<evidence type="ECO:0000256" key="8">
    <source>
        <dbReference type="ARBA" id="ARBA00023136"/>
    </source>
</evidence>
<dbReference type="InterPro" id="IPR055355">
    <property type="entry name" value="ZP-C"/>
</dbReference>
<dbReference type="InParanoid" id="C3XXU9"/>
<evidence type="ECO:0000259" key="15">
    <source>
        <dbReference type="PROSITE" id="PS50022"/>
    </source>
</evidence>
<comment type="subcellular location">
    <subcellularLocation>
        <location evidence="1">Membrane</location>
        <topology evidence="1">Single-pass type I membrane protein</topology>
    </subcellularLocation>
</comment>
<feature type="domain" description="F5/8 type C" evidence="15">
    <location>
        <begin position="60"/>
        <end position="210"/>
    </location>
</feature>
<feature type="domain" description="SRCR" evidence="18">
    <location>
        <begin position="565"/>
        <end position="665"/>
    </location>
</feature>
<dbReference type="Pfam" id="PF00041">
    <property type="entry name" value="fn3"/>
    <property type="match status" value="1"/>
</dbReference>
<organism>
    <name type="scientific">Branchiostoma floridae</name>
    <name type="common">Florida lancelet</name>
    <name type="synonym">Amphioxus</name>
    <dbReference type="NCBI Taxonomy" id="7739"/>
    <lineage>
        <taxon>Eukaryota</taxon>
        <taxon>Metazoa</taxon>
        <taxon>Chordata</taxon>
        <taxon>Cephalochordata</taxon>
        <taxon>Leptocardii</taxon>
        <taxon>Amphioxiformes</taxon>
        <taxon>Branchiostomatidae</taxon>
        <taxon>Branchiostoma</taxon>
    </lineage>
</organism>
<sequence>MMRRQVARTLCGREARAPQADRRGNPEVSGHSIHMMRRQVARTLCGREARAPQADRTKLSPGAWLAQDPSWVVDSAGTPSVSADGVVSDAAKTLDGNILTIWNPQGIEGDWYIVLDLTMPYTLTSIALNNYGDTTHDVRAFKLQKSHIPDGSLRNWQDVVTVTDVEGGNLFHHRQEFGGFEETSRYWRFVITRTYSGYQPWLRELNLYAMSDDVDECADGTDNCHAQATCTNTDGSFSCVCGSGYRGDGVTCTDVNECLYGTDNCHAQATCTNTEGSFSCVCGSGYSGDGMACTAEEAPCCARFGEGSGQIWLDEVRCYGTEAALSDCSHRGWGVEDCRHTEDAGVVCINDVDECADGTDNCHAQATCTNTEGSFSCVCGSGYSGDGVACTDVDECADGTDNCHAEATCTNTEGSFSCVCGSGYSGDGVACTGCVISDYVPLNGVCYKSFTELKTRAEARLRCAADGGMLAMPKDSATNTFLANLAEVVWGRWLGLTDTNGDRQWEFEDGQLLTSADYSNWRPGEPTPDEGQGGCVGFWEGESSWDEKDCSFVRGFICQINEVPVRLVGGNSANEGRVEVLHNGEWGTVCDDNWGMNDAHVVCRMLGYATAEEAPCCARFGEGSGQIWLDEVRCYGTEAALSDCSHRGWGVEDCRHTEDAGVVCINDVDECADGTDNCHAQATCTNTEGSFSCVCGSGYSGDGMACTDVDECADGTDNCHAQATCTNTEGSFSCVCGSGYSGDGVACTDVDECADGTDNCHAQATCTNTEGSFSCVCGSGYSGDGVACTDVDECADGTDNCHAQAICTNTEGSFSCVCGSGYSGDGVACTALSDLVFTDVGTDYVTLSWRAPPDLNIARYRLRYHHAGASHQDLSPPPSPGNTAATVPGLWADTEYTFTLTAFGDDDQEVGEISGTETTAEVVVTVECNDDHMTVTFPRAALPTVDVDNMHLLDDSCRATVTQTEVTLRAGLQDCGTIRDSSEDDKFIFTNEAIANQLTSDNGAVRGAPFSKSFRLRGPVSSAMGVLENIPSPRGKFPRQYVVPSPRQVPSSVRGLTEEGVVYNIPSPRVQVVDAENSFTFEMHMFTSPDFTATYNSDDFPLQVTSSDRLHFGLSVTSPLSDLELFALRCLATPSTNPDDSPSISIINDGCNVDPTLQRDSERSNDMALYYSIQSFAFPNIDDPSLVYFHCTMVLCFKDNPASRCSQGCLPPSRRRRAMSDLSEPRARRASERDHITTISQGPFKVGNAQEQASLPTVGIAVGTAAGIAGVLLVVATAFLVRKRRGRDAKEAEDRIGVNNYSFELWGKDKATNATPKPE</sequence>
<proteinExistence type="predicted"/>
<dbReference type="Gene3D" id="2.60.40.3210">
    <property type="entry name" value="Zona pellucida, ZP-N domain"/>
    <property type="match status" value="1"/>
</dbReference>
<dbReference type="PROSITE" id="PS00420">
    <property type="entry name" value="SRCR_1"/>
    <property type="match status" value="1"/>
</dbReference>
<dbReference type="InterPro" id="IPR001304">
    <property type="entry name" value="C-type_lectin-like"/>
</dbReference>
<dbReference type="InterPro" id="IPR009030">
    <property type="entry name" value="Growth_fac_rcpt_cys_sf"/>
</dbReference>
<dbReference type="PANTHER" id="PTHR24042:SF5">
    <property type="entry name" value="EGF-LIKE CALCIUM-BINDING DOMAIN-CONTAINING PROTEIN"/>
    <property type="match status" value="1"/>
</dbReference>
<feature type="domain" description="EGF-like" evidence="16">
    <location>
        <begin position="749"/>
        <end position="789"/>
    </location>
</feature>
<feature type="domain" description="EGF-like" evidence="16">
    <location>
        <begin position="213"/>
        <end position="253"/>
    </location>
</feature>
<dbReference type="Gene3D" id="2.60.40.4100">
    <property type="entry name" value="Zona pellucida, ZP-C domain"/>
    <property type="match status" value="1"/>
</dbReference>
<evidence type="ECO:0000256" key="13">
    <source>
        <dbReference type="SAM" id="MobiDB-lite"/>
    </source>
</evidence>
<dbReference type="InterPro" id="IPR016187">
    <property type="entry name" value="CTDL_fold"/>
</dbReference>
<dbReference type="SMART" id="SM00241">
    <property type="entry name" value="ZP"/>
    <property type="match status" value="1"/>
</dbReference>
<feature type="domain" description="EGF-like" evidence="16">
    <location>
        <begin position="708"/>
        <end position="748"/>
    </location>
</feature>
<dbReference type="PROSITE" id="PS01186">
    <property type="entry name" value="EGF_2"/>
    <property type="match status" value="8"/>
</dbReference>
<feature type="disulfide bond" evidence="12">
    <location>
        <begin position="634"/>
        <end position="644"/>
    </location>
</feature>
<dbReference type="eggNOG" id="KOG1217">
    <property type="taxonomic scope" value="Eukaryota"/>
</dbReference>
<feature type="domain" description="ZP" evidence="20">
    <location>
        <begin position="927"/>
        <end position="1212"/>
    </location>
</feature>
<dbReference type="GO" id="GO:0016020">
    <property type="term" value="C:membrane"/>
    <property type="evidence" value="ECO:0007669"/>
    <property type="project" value="UniProtKB-SubCell"/>
</dbReference>
<keyword evidence="10" id="KW-0325">Glycoprotein</keyword>
<evidence type="ECO:0000256" key="1">
    <source>
        <dbReference type="ARBA" id="ARBA00004479"/>
    </source>
</evidence>
<dbReference type="Gene3D" id="2.10.25.10">
    <property type="entry name" value="Laminin"/>
    <property type="match status" value="8"/>
</dbReference>
<dbReference type="InterPro" id="IPR024731">
    <property type="entry name" value="NELL2-like_EGF"/>
</dbReference>
<dbReference type="InterPro" id="IPR036116">
    <property type="entry name" value="FN3_sf"/>
</dbReference>
<gene>
    <name evidence="21" type="ORF">BRAFLDRAFT_63812</name>
</gene>
<dbReference type="Pfam" id="PF12947">
    <property type="entry name" value="EGF_3"/>
    <property type="match status" value="1"/>
</dbReference>
<feature type="domain" description="EGF-like" evidence="16">
    <location>
        <begin position="790"/>
        <end position="830"/>
    </location>
</feature>
<feature type="disulfide bond" evidence="12">
    <location>
        <begin position="590"/>
        <end position="654"/>
    </location>
</feature>
<evidence type="ECO:0000256" key="7">
    <source>
        <dbReference type="ARBA" id="ARBA00022989"/>
    </source>
</evidence>
<evidence type="ECO:0000256" key="4">
    <source>
        <dbReference type="ARBA" id="ARBA00022729"/>
    </source>
</evidence>
<feature type="disulfide bond" evidence="12">
    <location>
        <begin position="603"/>
        <end position="664"/>
    </location>
</feature>
<keyword evidence="4" id="KW-0732">Signal</keyword>
<dbReference type="Gene3D" id="3.10.250.10">
    <property type="entry name" value="SRCR-like domain"/>
    <property type="match status" value="1"/>
</dbReference>
<dbReference type="InterPro" id="IPR016186">
    <property type="entry name" value="C-type_lectin-like/link_sf"/>
</dbReference>
<feature type="transmembrane region" description="Helical" evidence="14">
    <location>
        <begin position="1258"/>
        <end position="1281"/>
    </location>
</feature>
<feature type="compositionally biased region" description="Basic and acidic residues" evidence="13">
    <location>
        <begin position="1223"/>
        <end position="1233"/>
    </location>
</feature>
<dbReference type="InterPro" id="IPR001881">
    <property type="entry name" value="EGF-like_Ca-bd_dom"/>
</dbReference>
<dbReference type="Gene3D" id="2.60.120.260">
    <property type="entry name" value="Galactose-binding domain-like"/>
    <property type="match status" value="1"/>
</dbReference>
<dbReference type="InterPro" id="IPR036772">
    <property type="entry name" value="SRCR-like_dom_sf"/>
</dbReference>